<dbReference type="RefSeq" id="WP_352886720.1">
    <property type="nucleotide sequence ID" value="NZ_JBEPIJ010000001.1"/>
</dbReference>
<dbReference type="Gene3D" id="2.40.33.20">
    <property type="entry name" value="PK beta-barrel domain-like"/>
    <property type="match status" value="1"/>
</dbReference>
<dbReference type="InterPro" id="IPR052353">
    <property type="entry name" value="Benzoxazolinone_Detox_Enz"/>
</dbReference>
<dbReference type="InterPro" id="IPR011037">
    <property type="entry name" value="Pyrv_Knase-like_insert_dom_sf"/>
</dbReference>
<gene>
    <name evidence="2" type="ORF">ABSH63_01435</name>
</gene>
<name>A0ABV2A5Z2_9GAMM</name>
<keyword evidence="3" id="KW-1185">Reference proteome</keyword>
<comment type="caution">
    <text evidence="2">The sequence shown here is derived from an EMBL/GenBank/DDBJ whole genome shotgun (WGS) entry which is preliminary data.</text>
</comment>
<dbReference type="PROSITE" id="PS51340">
    <property type="entry name" value="MOSC"/>
    <property type="match status" value="1"/>
</dbReference>
<organism evidence="2 3">
    <name type="scientific">Sinimarinibacterium thermocellulolyticum</name>
    <dbReference type="NCBI Taxonomy" id="3170016"/>
    <lineage>
        <taxon>Bacteria</taxon>
        <taxon>Pseudomonadati</taxon>
        <taxon>Pseudomonadota</taxon>
        <taxon>Gammaproteobacteria</taxon>
        <taxon>Nevskiales</taxon>
        <taxon>Nevskiaceae</taxon>
        <taxon>Sinimarinibacterium</taxon>
    </lineage>
</organism>
<accession>A0ABV2A5Z2</accession>
<dbReference type="EMBL" id="JBEPIJ010000001">
    <property type="protein sequence ID" value="MES0872675.1"/>
    <property type="molecule type" value="Genomic_DNA"/>
</dbReference>
<reference evidence="2 3" key="1">
    <citation type="submission" date="2024-06" db="EMBL/GenBank/DDBJ databases">
        <authorList>
            <person name="Li Z."/>
            <person name="Jiang Y."/>
        </authorList>
    </citation>
    <scope>NUCLEOTIDE SEQUENCE [LARGE SCALE GENOMIC DNA]</scope>
    <source>
        <strain evidence="2 3">HSW-8</strain>
    </source>
</reference>
<dbReference type="Pfam" id="PF03473">
    <property type="entry name" value="MOSC"/>
    <property type="match status" value="1"/>
</dbReference>
<dbReference type="PANTHER" id="PTHR30212:SF2">
    <property type="entry name" value="PROTEIN YIIM"/>
    <property type="match status" value="1"/>
</dbReference>
<proteinExistence type="predicted"/>
<dbReference type="InterPro" id="IPR005302">
    <property type="entry name" value="MoCF_Sase_C"/>
</dbReference>
<dbReference type="SUPFAM" id="SSF50800">
    <property type="entry name" value="PK beta-barrel domain-like"/>
    <property type="match status" value="1"/>
</dbReference>
<evidence type="ECO:0000313" key="3">
    <source>
        <dbReference type="Proteomes" id="UP001465331"/>
    </source>
</evidence>
<dbReference type="Proteomes" id="UP001465331">
    <property type="component" value="Unassembled WGS sequence"/>
</dbReference>
<feature type="domain" description="MOSC" evidence="1">
    <location>
        <begin position="28"/>
        <end position="165"/>
    </location>
</feature>
<evidence type="ECO:0000259" key="1">
    <source>
        <dbReference type="PROSITE" id="PS51340"/>
    </source>
</evidence>
<dbReference type="PANTHER" id="PTHR30212">
    <property type="entry name" value="PROTEIN YIIM"/>
    <property type="match status" value="1"/>
</dbReference>
<evidence type="ECO:0000313" key="2">
    <source>
        <dbReference type="EMBL" id="MES0872675.1"/>
    </source>
</evidence>
<sequence length="219" mass="24225">MQTRIDQVYAGCVQPMPNDGRPTGIFKTPVDGPVQVGEHGIVIDAQADRRVHGGPEKAVHHFPAKNYARLRAAFPQVATQLVPGSLGENISTSDWDESEVCIGDVLRAGSVRLQLCQPRSPCWKIDARFGVDGMTRFIAEHGLAGWYYRVLQPGAFAAGDALVLEWRAADAVSLREYWDLYAAARPDLDAVRRVVDAPGLAPDKRERWRQRLAWLQANA</sequence>
<protein>
    <submittedName>
        <fullName evidence="2">MOSC domain-containing protein</fullName>
    </submittedName>
</protein>